<proteinExistence type="predicted"/>
<reference evidence="2" key="2">
    <citation type="submission" date="2025-09" db="UniProtKB">
        <authorList>
            <consortium name="Ensembl"/>
        </authorList>
    </citation>
    <scope>IDENTIFICATION</scope>
</reference>
<evidence type="ECO:0000256" key="1">
    <source>
        <dbReference type="SAM" id="MobiDB-lite"/>
    </source>
</evidence>
<evidence type="ECO:0000313" key="2">
    <source>
        <dbReference type="Ensembl" id="ENSPKIP00000037860.1"/>
    </source>
</evidence>
<name>A0A3B3T5B7_9TELE</name>
<evidence type="ECO:0000313" key="3">
    <source>
        <dbReference type="Proteomes" id="UP000261540"/>
    </source>
</evidence>
<organism evidence="2 3">
    <name type="scientific">Paramormyrops kingsleyae</name>
    <dbReference type="NCBI Taxonomy" id="1676925"/>
    <lineage>
        <taxon>Eukaryota</taxon>
        <taxon>Metazoa</taxon>
        <taxon>Chordata</taxon>
        <taxon>Craniata</taxon>
        <taxon>Vertebrata</taxon>
        <taxon>Euteleostomi</taxon>
        <taxon>Actinopterygii</taxon>
        <taxon>Neopterygii</taxon>
        <taxon>Teleostei</taxon>
        <taxon>Osteoglossocephala</taxon>
        <taxon>Osteoglossomorpha</taxon>
        <taxon>Osteoglossiformes</taxon>
        <taxon>Mormyridae</taxon>
        <taxon>Paramormyrops</taxon>
    </lineage>
</organism>
<protein>
    <submittedName>
        <fullName evidence="2">Uncharacterized protein</fullName>
    </submittedName>
</protein>
<sequence length="116" mass="12740">LLAPVVKLSLEECRGQGWGDRGQGGRWKRRPQAAWPYRAFPKKGRGDGSLYNMPLPHPPAPMDADEPPPPAPAPRLRHYSQYFCQCLQPVSSAGGHAGPPLIYSLPKAPYTTPPCR</sequence>
<reference evidence="2" key="1">
    <citation type="submission" date="2025-08" db="UniProtKB">
        <authorList>
            <consortium name="Ensembl"/>
        </authorList>
    </citation>
    <scope>IDENTIFICATION</scope>
</reference>
<keyword evidence="3" id="KW-1185">Reference proteome</keyword>
<feature type="region of interest" description="Disordered" evidence="1">
    <location>
        <begin position="38"/>
        <end position="75"/>
    </location>
</feature>
<feature type="compositionally biased region" description="Pro residues" evidence="1">
    <location>
        <begin position="55"/>
        <end position="73"/>
    </location>
</feature>
<dbReference type="Proteomes" id="UP000261540">
    <property type="component" value="Unplaced"/>
</dbReference>
<accession>A0A3B3T5B7</accession>
<dbReference type="AlphaFoldDB" id="A0A3B3T5B7"/>
<dbReference type="Ensembl" id="ENSPKIT00000018841.1">
    <property type="protein sequence ID" value="ENSPKIP00000037860.1"/>
    <property type="gene ID" value="ENSPKIG00000015884.1"/>
</dbReference>